<feature type="region of interest" description="Disordered" evidence="10">
    <location>
        <begin position="1"/>
        <end position="46"/>
    </location>
</feature>
<feature type="compositionally biased region" description="Basic and acidic residues" evidence="10">
    <location>
        <begin position="401"/>
        <end position="415"/>
    </location>
</feature>
<reference evidence="12 13" key="1">
    <citation type="submission" date="2018-11" db="EMBL/GenBank/DDBJ databases">
        <title>Genome assembly of Steccherinum ochraceum LE-BIN_3174, the white-rot fungus of the Steccherinaceae family (The Residual Polyporoid clade, Polyporales, Basidiomycota).</title>
        <authorList>
            <person name="Fedorova T.V."/>
            <person name="Glazunova O.A."/>
            <person name="Landesman E.O."/>
            <person name="Moiseenko K.V."/>
            <person name="Psurtseva N.V."/>
            <person name="Savinova O.S."/>
            <person name="Shakhova N.V."/>
            <person name="Tyazhelova T.V."/>
            <person name="Vasina D.V."/>
        </authorList>
    </citation>
    <scope>NUCLEOTIDE SEQUENCE [LARGE SCALE GENOMIC DNA]</scope>
    <source>
        <strain evidence="12 13">LE-BIN_3174</strain>
    </source>
</reference>
<protein>
    <recommendedName>
        <fullName evidence="3">RNA exonuclease 4</fullName>
    </recommendedName>
</protein>
<feature type="compositionally biased region" description="Low complexity" evidence="10">
    <location>
        <begin position="69"/>
        <end position="85"/>
    </location>
</feature>
<dbReference type="PANTHER" id="PTHR12801">
    <property type="entry name" value="RNA EXONUCLEASE REXO1 / RECO3 FAMILY MEMBER-RELATED"/>
    <property type="match status" value="1"/>
</dbReference>
<dbReference type="Proteomes" id="UP000292702">
    <property type="component" value="Unassembled WGS sequence"/>
</dbReference>
<keyword evidence="8" id="KW-0539">Nucleus</keyword>
<organism evidence="12 13">
    <name type="scientific">Steccherinum ochraceum</name>
    <dbReference type="NCBI Taxonomy" id="92696"/>
    <lineage>
        <taxon>Eukaryota</taxon>
        <taxon>Fungi</taxon>
        <taxon>Dikarya</taxon>
        <taxon>Basidiomycota</taxon>
        <taxon>Agaricomycotina</taxon>
        <taxon>Agaricomycetes</taxon>
        <taxon>Polyporales</taxon>
        <taxon>Steccherinaceae</taxon>
        <taxon>Steccherinum</taxon>
    </lineage>
</organism>
<evidence type="ECO:0000313" key="13">
    <source>
        <dbReference type="Proteomes" id="UP000292702"/>
    </source>
</evidence>
<keyword evidence="4" id="KW-0698">rRNA processing</keyword>
<dbReference type="AlphaFoldDB" id="A0A4V2MWJ7"/>
<dbReference type="InterPro" id="IPR012337">
    <property type="entry name" value="RNaseH-like_sf"/>
</dbReference>
<evidence type="ECO:0000256" key="8">
    <source>
        <dbReference type="ARBA" id="ARBA00023242"/>
    </source>
</evidence>
<evidence type="ECO:0000256" key="1">
    <source>
        <dbReference type="ARBA" id="ARBA00004123"/>
    </source>
</evidence>
<dbReference type="SUPFAM" id="SSF53098">
    <property type="entry name" value="Ribonuclease H-like"/>
    <property type="match status" value="1"/>
</dbReference>
<dbReference type="CDD" id="cd06144">
    <property type="entry name" value="REX4_like"/>
    <property type="match status" value="1"/>
</dbReference>
<dbReference type="InterPro" id="IPR036397">
    <property type="entry name" value="RNaseH_sf"/>
</dbReference>
<accession>A0A4V2MWJ7</accession>
<evidence type="ECO:0000256" key="5">
    <source>
        <dbReference type="ARBA" id="ARBA00022722"/>
    </source>
</evidence>
<keyword evidence="6" id="KW-0378">Hydrolase</keyword>
<evidence type="ECO:0000259" key="11">
    <source>
        <dbReference type="SMART" id="SM00479"/>
    </source>
</evidence>
<dbReference type="EMBL" id="RWJN01000131">
    <property type="protein sequence ID" value="TCD66537.1"/>
    <property type="molecule type" value="Genomic_DNA"/>
</dbReference>
<keyword evidence="13" id="KW-1185">Reference proteome</keyword>
<feature type="compositionally biased region" description="Basic and acidic residues" evidence="10">
    <location>
        <begin position="378"/>
        <end position="393"/>
    </location>
</feature>
<feature type="region of interest" description="Disordered" evidence="10">
    <location>
        <begin position="67"/>
        <end position="90"/>
    </location>
</feature>
<dbReference type="GO" id="GO:0008408">
    <property type="term" value="F:3'-5' exonuclease activity"/>
    <property type="evidence" value="ECO:0007669"/>
    <property type="project" value="InterPro"/>
</dbReference>
<evidence type="ECO:0000256" key="3">
    <source>
        <dbReference type="ARBA" id="ARBA00016937"/>
    </source>
</evidence>
<sequence length="431" mass="47016">MAKKESPVLTKSGPSSNWLALQKSLPSTSSKSTQARKKRKLEHDTSITSTAVTTVVEEETDFIRGYQRAQPTASTSSAAAYSGPSHKNGESVEKLREMIAGELAYSENQQQPGKYLAIDCEMVGVGIDGKESSLARVSMVNYFGAIQMDEFVKQRERVVDYRTEFSGIRPSDMVKAKPFLEVQQQVAELIKDRILVGHAIHNDLKCLLLSHPRHLVRDTQVYAGKHKVTKSRRPALRMLVKQELGVSIQEGEHSSVSHVPYPFCYVFVLPHRNSLMMISSAKVTDARATMAVYRLHRKDWDKGAPPPPGSTSGTSTASSSSKKKRKTPANADADNDSDNDDDATSSTPSSGRKQQQASNSFPGGGRKGVSSGLSTIIKQRDSSGRGRGRRGDDLQGAAKPKSSEQKKSGKTEWWKELGGSAGAKGSMSFRV</sequence>
<evidence type="ECO:0000313" key="12">
    <source>
        <dbReference type="EMBL" id="TCD66537.1"/>
    </source>
</evidence>
<dbReference type="InterPro" id="IPR013520">
    <property type="entry name" value="Ribonucl_H"/>
</dbReference>
<comment type="function">
    <text evidence="9">Exoribonuclease involved in ribosome biosynthesis. Involved in the processing of ITS1, the internal transcribed spacer localized between the 18S and 5.8S rRNAs.</text>
</comment>
<comment type="subcellular location">
    <subcellularLocation>
        <location evidence="1">Nucleus</location>
    </subcellularLocation>
</comment>
<dbReference type="GO" id="GO:0006364">
    <property type="term" value="P:rRNA processing"/>
    <property type="evidence" value="ECO:0007669"/>
    <property type="project" value="UniProtKB-KW"/>
</dbReference>
<dbReference type="STRING" id="92696.A0A4V2MWJ7"/>
<gene>
    <name evidence="12" type="primary">REX4</name>
    <name evidence="12" type="ORF">EIP91_001258</name>
</gene>
<comment type="similarity">
    <text evidence="2">Belongs to the REXO4 family.</text>
</comment>
<dbReference type="Pfam" id="PF00929">
    <property type="entry name" value="RNase_T"/>
    <property type="match status" value="1"/>
</dbReference>
<evidence type="ECO:0000256" key="9">
    <source>
        <dbReference type="ARBA" id="ARBA00025599"/>
    </source>
</evidence>
<evidence type="ECO:0000256" key="2">
    <source>
        <dbReference type="ARBA" id="ARBA00010489"/>
    </source>
</evidence>
<name>A0A4V2MWJ7_9APHY</name>
<dbReference type="GO" id="GO:0003676">
    <property type="term" value="F:nucleic acid binding"/>
    <property type="evidence" value="ECO:0007669"/>
    <property type="project" value="InterPro"/>
</dbReference>
<keyword evidence="7 12" id="KW-0269">Exonuclease</keyword>
<dbReference type="OrthoDB" id="8191639at2759"/>
<evidence type="ECO:0000256" key="10">
    <source>
        <dbReference type="SAM" id="MobiDB-lite"/>
    </source>
</evidence>
<dbReference type="FunFam" id="3.30.420.10:FF:000007">
    <property type="entry name" value="Interferon-stimulated exonuclease gene 20"/>
    <property type="match status" value="1"/>
</dbReference>
<feature type="compositionally biased region" description="Acidic residues" evidence="10">
    <location>
        <begin position="333"/>
        <end position="343"/>
    </location>
</feature>
<evidence type="ECO:0000256" key="7">
    <source>
        <dbReference type="ARBA" id="ARBA00022839"/>
    </source>
</evidence>
<dbReference type="GO" id="GO:0005634">
    <property type="term" value="C:nucleus"/>
    <property type="evidence" value="ECO:0007669"/>
    <property type="project" value="UniProtKB-SubCell"/>
</dbReference>
<dbReference type="GO" id="GO:0000027">
    <property type="term" value="P:ribosomal large subunit assembly"/>
    <property type="evidence" value="ECO:0007669"/>
    <property type="project" value="TreeGrafter"/>
</dbReference>
<evidence type="ECO:0000256" key="4">
    <source>
        <dbReference type="ARBA" id="ARBA00022552"/>
    </source>
</evidence>
<feature type="domain" description="Exonuclease" evidence="11">
    <location>
        <begin position="114"/>
        <end position="302"/>
    </location>
</feature>
<keyword evidence="5" id="KW-0540">Nuclease</keyword>
<dbReference type="InterPro" id="IPR037431">
    <property type="entry name" value="REX4_DEDDh_dom"/>
</dbReference>
<feature type="compositionally biased region" description="Polar residues" evidence="10">
    <location>
        <begin position="12"/>
        <end position="33"/>
    </location>
</feature>
<dbReference type="InterPro" id="IPR047021">
    <property type="entry name" value="REXO1/3/4-like"/>
</dbReference>
<comment type="caution">
    <text evidence="12">The sequence shown here is derived from an EMBL/GenBank/DDBJ whole genome shotgun (WGS) entry which is preliminary data.</text>
</comment>
<dbReference type="Gene3D" id="3.30.420.10">
    <property type="entry name" value="Ribonuclease H-like superfamily/Ribonuclease H"/>
    <property type="match status" value="1"/>
</dbReference>
<dbReference type="SMART" id="SM00479">
    <property type="entry name" value="EXOIII"/>
    <property type="match status" value="1"/>
</dbReference>
<dbReference type="PANTHER" id="PTHR12801:SF45">
    <property type="entry name" value="RNA EXONUCLEASE 4"/>
    <property type="match status" value="1"/>
</dbReference>
<feature type="region of interest" description="Disordered" evidence="10">
    <location>
        <begin position="298"/>
        <end position="431"/>
    </location>
</feature>
<proteinExistence type="inferred from homology"/>
<feature type="compositionally biased region" description="Polar residues" evidence="10">
    <location>
        <begin position="351"/>
        <end position="361"/>
    </location>
</feature>
<feature type="compositionally biased region" description="Low complexity" evidence="10">
    <location>
        <begin position="310"/>
        <end position="320"/>
    </location>
</feature>
<evidence type="ECO:0000256" key="6">
    <source>
        <dbReference type="ARBA" id="ARBA00022801"/>
    </source>
</evidence>